<feature type="transmembrane region" description="Helical" evidence="11">
    <location>
        <begin position="352"/>
        <end position="370"/>
    </location>
</feature>
<keyword evidence="13" id="KW-1185">Reference proteome</keyword>
<protein>
    <recommendedName>
        <fullName evidence="11">Peptidoglycan glycosyltransferase MrdB</fullName>
        <shortName evidence="11">PGT</shortName>
        <ecNumber evidence="11">2.4.99.28</ecNumber>
    </recommendedName>
    <alternativeName>
        <fullName evidence="11">Cell elongation protein RodA</fullName>
    </alternativeName>
    <alternativeName>
        <fullName evidence="11">Cell wall polymerase</fullName>
    </alternativeName>
    <alternativeName>
        <fullName evidence="11">Peptidoglycan polymerase</fullName>
        <shortName evidence="11">PG polymerase</shortName>
    </alternativeName>
</protein>
<keyword evidence="6 11" id="KW-0133">Cell shape</keyword>
<dbReference type="GO" id="GO:0071555">
    <property type="term" value="P:cell wall organization"/>
    <property type="evidence" value="ECO:0007669"/>
    <property type="project" value="UniProtKB-KW"/>
</dbReference>
<dbReference type="EC" id="2.4.99.28" evidence="11"/>
<comment type="function">
    <text evidence="11">Peptidoglycan polymerase that is essential for cell wall elongation.</text>
</comment>
<comment type="subcellular location">
    <subcellularLocation>
        <location evidence="11">Cell inner membrane</location>
        <topology evidence="11">Multi-pass membrane protein</topology>
    </subcellularLocation>
    <subcellularLocation>
        <location evidence="1">Membrane</location>
        <topology evidence="1">Multi-pass membrane protein</topology>
    </subcellularLocation>
</comment>
<feature type="transmembrane region" description="Helical" evidence="11">
    <location>
        <begin position="175"/>
        <end position="207"/>
    </location>
</feature>
<evidence type="ECO:0000256" key="2">
    <source>
        <dbReference type="ARBA" id="ARBA00022475"/>
    </source>
</evidence>
<evidence type="ECO:0000256" key="11">
    <source>
        <dbReference type="HAMAP-Rule" id="MF_02079"/>
    </source>
</evidence>
<keyword evidence="5 11" id="KW-0812">Transmembrane</keyword>
<feature type="transmembrane region" description="Helical" evidence="11">
    <location>
        <begin position="286"/>
        <end position="310"/>
    </location>
</feature>
<feature type="transmembrane region" description="Helical" evidence="11">
    <location>
        <begin position="121"/>
        <end position="139"/>
    </location>
</feature>
<dbReference type="Proteomes" id="UP000619079">
    <property type="component" value="Unassembled WGS sequence"/>
</dbReference>
<dbReference type="InterPro" id="IPR001182">
    <property type="entry name" value="FtsW/RodA"/>
</dbReference>
<keyword evidence="8 11" id="KW-1133">Transmembrane helix</keyword>
<evidence type="ECO:0000256" key="9">
    <source>
        <dbReference type="ARBA" id="ARBA00023136"/>
    </source>
</evidence>
<evidence type="ECO:0000256" key="6">
    <source>
        <dbReference type="ARBA" id="ARBA00022960"/>
    </source>
</evidence>
<dbReference type="EMBL" id="JAELVR010000004">
    <property type="protein sequence ID" value="MBJ6371206.1"/>
    <property type="molecule type" value="Genomic_DNA"/>
</dbReference>
<feature type="transmembrane region" description="Helical" evidence="11">
    <location>
        <begin position="83"/>
        <end position="109"/>
    </location>
</feature>
<sequence length="383" mass="42306">MSYLEHNLKSTPTGLRKLLHMNWPLTLLLISVASVGFLMLYSVAGGSFTPWAEPQMERFALGLFVMTLVAMVPIWFWRNMAVVAYGVSVLLLILVEVMGTVGMGAQRWIDLGFMRLQPSELMKITLVMLLAAYYDWLPARRTSRPFWVLIPVLMILFPTFLVLRQPDLGTSILLLAAGGGLMFLAGVHWAYFAAVIAAGVGLVTAVFQSRGTDWQLLKNYQYRRIDTFLDPSTDPLGAGYHITQSKIALGSGGWTGRGFMQGTQSRLNFLPEKHTDFIFTTLAEEFGFVGGFSLLTLYTLIIVFCIATALATRDRFSSLVTLGIAINFFLFFAVNMSMVMGLAPVVGVPLPMVSYGGSAMLVLMVAFGLVHSAHIHRPRQQGL</sequence>
<evidence type="ECO:0000256" key="1">
    <source>
        <dbReference type="ARBA" id="ARBA00004141"/>
    </source>
</evidence>
<dbReference type="GO" id="GO:0051301">
    <property type="term" value="P:cell division"/>
    <property type="evidence" value="ECO:0007669"/>
    <property type="project" value="InterPro"/>
</dbReference>
<dbReference type="PROSITE" id="PS00428">
    <property type="entry name" value="FTSW_RODA_SPOVE"/>
    <property type="match status" value="1"/>
</dbReference>
<feature type="transmembrane region" description="Helical" evidence="11">
    <location>
        <begin position="59"/>
        <end position="77"/>
    </location>
</feature>
<feature type="transmembrane region" description="Helical" evidence="11">
    <location>
        <begin position="145"/>
        <end position="163"/>
    </location>
</feature>
<proteinExistence type="inferred from homology"/>
<comment type="catalytic activity">
    <reaction evidence="11">
        <text>[GlcNAc-(1-&gt;4)-Mur2Ac(oyl-L-Ala-gamma-D-Glu-L-Lys-D-Ala-D-Ala)](n)-di-trans,octa-cis-undecaprenyl diphosphate + beta-D-GlcNAc-(1-&gt;4)-Mur2Ac(oyl-L-Ala-gamma-D-Glu-L-Lys-D-Ala-D-Ala)-di-trans,octa-cis-undecaprenyl diphosphate = [GlcNAc-(1-&gt;4)-Mur2Ac(oyl-L-Ala-gamma-D-Glu-L-Lys-D-Ala-D-Ala)](n+1)-di-trans,octa-cis-undecaprenyl diphosphate + di-trans,octa-cis-undecaprenyl diphosphate + H(+)</text>
        <dbReference type="Rhea" id="RHEA:23708"/>
        <dbReference type="Rhea" id="RHEA-COMP:9602"/>
        <dbReference type="Rhea" id="RHEA-COMP:9603"/>
        <dbReference type="ChEBI" id="CHEBI:15378"/>
        <dbReference type="ChEBI" id="CHEBI:58405"/>
        <dbReference type="ChEBI" id="CHEBI:60033"/>
        <dbReference type="ChEBI" id="CHEBI:78435"/>
        <dbReference type="EC" id="2.4.99.28"/>
    </reaction>
</comment>
<dbReference type="GO" id="GO:0032153">
    <property type="term" value="C:cell division site"/>
    <property type="evidence" value="ECO:0007669"/>
    <property type="project" value="TreeGrafter"/>
</dbReference>
<keyword evidence="4 11" id="KW-0808">Transferase</keyword>
<feature type="transmembrane region" description="Helical" evidence="11">
    <location>
        <begin position="25"/>
        <end position="47"/>
    </location>
</feature>
<evidence type="ECO:0000256" key="4">
    <source>
        <dbReference type="ARBA" id="ARBA00022679"/>
    </source>
</evidence>
<dbReference type="GO" id="GO:0008360">
    <property type="term" value="P:regulation of cell shape"/>
    <property type="evidence" value="ECO:0007669"/>
    <property type="project" value="UniProtKB-KW"/>
</dbReference>
<comment type="similarity">
    <text evidence="11">Belongs to the SEDS family. MrdB/RodA subfamily.</text>
</comment>
<comment type="pathway">
    <text evidence="11">Cell wall biogenesis; peptidoglycan biosynthesis.</text>
</comment>
<evidence type="ECO:0000313" key="12">
    <source>
        <dbReference type="EMBL" id="MBJ6371206.1"/>
    </source>
</evidence>
<keyword evidence="11" id="KW-0997">Cell inner membrane</keyword>
<dbReference type="RefSeq" id="WP_199024068.1">
    <property type="nucleotide sequence ID" value="NZ_JAELVR010000004.1"/>
</dbReference>
<dbReference type="NCBIfam" id="TIGR02210">
    <property type="entry name" value="rodA_shape"/>
    <property type="match status" value="1"/>
</dbReference>
<evidence type="ECO:0000256" key="7">
    <source>
        <dbReference type="ARBA" id="ARBA00022984"/>
    </source>
</evidence>
<evidence type="ECO:0000256" key="10">
    <source>
        <dbReference type="ARBA" id="ARBA00023316"/>
    </source>
</evidence>
<evidence type="ECO:0000313" key="13">
    <source>
        <dbReference type="Proteomes" id="UP000619079"/>
    </source>
</evidence>
<keyword evidence="9 11" id="KW-0472">Membrane</keyword>
<keyword evidence="2 11" id="KW-1003">Cell membrane</keyword>
<reference evidence="12" key="1">
    <citation type="submission" date="2020-12" db="EMBL/GenBank/DDBJ databases">
        <title>Sedimentitalea sp. nov., isolated from sand in Incheon.</title>
        <authorList>
            <person name="Kim W."/>
        </authorList>
    </citation>
    <scope>NUCLEOTIDE SEQUENCE</scope>
    <source>
        <strain evidence="12">CAU 1593</strain>
    </source>
</reference>
<dbReference type="GO" id="GO:0015648">
    <property type="term" value="F:lipid-linked peptidoglycan transporter activity"/>
    <property type="evidence" value="ECO:0007669"/>
    <property type="project" value="TreeGrafter"/>
</dbReference>
<dbReference type="PANTHER" id="PTHR30474:SF1">
    <property type="entry name" value="PEPTIDOGLYCAN GLYCOSYLTRANSFERASE MRDB"/>
    <property type="match status" value="1"/>
</dbReference>
<keyword evidence="3 11" id="KW-0328">Glycosyltransferase</keyword>
<comment type="caution">
    <text evidence="12">The sequence shown here is derived from an EMBL/GenBank/DDBJ whole genome shotgun (WGS) entry which is preliminary data.</text>
</comment>
<evidence type="ECO:0000256" key="5">
    <source>
        <dbReference type="ARBA" id="ARBA00022692"/>
    </source>
</evidence>
<dbReference type="PANTHER" id="PTHR30474">
    <property type="entry name" value="CELL CYCLE PROTEIN"/>
    <property type="match status" value="1"/>
</dbReference>
<dbReference type="GO" id="GO:0005886">
    <property type="term" value="C:plasma membrane"/>
    <property type="evidence" value="ECO:0007669"/>
    <property type="project" value="UniProtKB-SubCell"/>
</dbReference>
<dbReference type="Pfam" id="PF01098">
    <property type="entry name" value="FTSW_RODA_SPOVE"/>
    <property type="match status" value="1"/>
</dbReference>
<dbReference type="InterPro" id="IPR018365">
    <property type="entry name" value="Cell_cycle_FtsW-rel_CS"/>
</dbReference>
<dbReference type="UniPathway" id="UPA00219"/>
<keyword evidence="7 11" id="KW-0573">Peptidoglycan synthesis</keyword>
<gene>
    <name evidence="11 12" type="primary">rodA</name>
    <name evidence="11" type="synonym">mrdB</name>
    <name evidence="12" type="ORF">JF290_06675</name>
</gene>
<dbReference type="HAMAP" id="MF_02079">
    <property type="entry name" value="PGT_RodA"/>
    <property type="match status" value="1"/>
</dbReference>
<evidence type="ECO:0000256" key="3">
    <source>
        <dbReference type="ARBA" id="ARBA00022676"/>
    </source>
</evidence>
<organism evidence="12 13">
    <name type="scientific">Sedimentitalea arenosa</name>
    <dbReference type="NCBI Taxonomy" id="2798803"/>
    <lineage>
        <taxon>Bacteria</taxon>
        <taxon>Pseudomonadati</taxon>
        <taxon>Pseudomonadota</taxon>
        <taxon>Alphaproteobacteria</taxon>
        <taxon>Rhodobacterales</taxon>
        <taxon>Paracoccaceae</taxon>
        <taxon>Sedimentitalea</taxon>
    </lineage>
</organism>
<evidence type="ECO:0000256" key="8">
    <source>
        <dbReference type="ARBA" id="ARBA00022989"/>
    </source>
</evidence>
<dbReference type="InterPro" id="IPR011923">
    <property type="entry name" value="RodA/MrdB"/>
</dbReference>
<feature type="transmembrane region" description="Helical" evidence="11">
    <location>
        <begin position="322"/>
        <end position="346"/>
    </location>
</feature>
<dbReference type="GO" id="GO:0008955">
    <property type="term" value="F:peptidoglycan glycosyltransferase activity"/>
    <property type="evidence" value="ECO:0007669"/>
    <property type="project" value="UniProtKB-UniRule"/>
</dbReference>
<keyword evidence="10 11" id="KW-0961">Cell wall biogenesis/degradation</keyword>
<accession>A0A8J7IPH4</accession>
<dbReference type="GO" id="GO:0009252">
    <property type="term" value="P:peptidoglycan biosynthetic process"/>
    <property type="evidence" value="ECO:0007669"/>
    <property type="project" value="UniProtKB-UniRule"/>
</dbReference>
<name>A0A8J7IPH4_9RHOB</name>
<dbReference type="AlphaFoldDB" id="A0A8J7IPH4"/>